<dbReference type="AlphaFoldDB" id="A0A1V1P3P7"/>
<evidence type="ECO:0000313" key="1">
    <source>
        <dbReference type="EMBL" id="ETR69376.1"/>
    </source>
</evidence>
<name>A0A1V1P3P7_9BACT</name>
<comment type="caution">
    <text evidence="1">The sequence shown here is derived from an EMBL/GenBank/DDBJ whole genome shotgun (WGS) entry which is preliminary data.</text>
</comment>
<reference evidence="2" key="1">
    <citation type="submission" date="2012-11" db="EMBL/GenBank/DDBJ databases">
        <authorList>
            <person name="Lucero-Rivera Y.E."/>
            <person name="Tovar-Ramirez D."/>
        </authorList>
    </citation>
    <scope>NUCLEOTIDE SEQUENCE [LARGE SCALE GENOMIC DNA]</scope>
    <source>
        <strain evidence="2">Araruama</strain>
    </source>
</reference>
<accession>A0A1V1P3P7</accession>
<organism evidence="1 2">
    <name type="scientific">Candidatus Magnetoglobus multicellularis str. Araruama</name>
    <dbReference type="NCBI Taxonomy" id="890399"/>
    <lineage>
        <taxon>Bacteria</taxon>
        <taxon>Pseudomonadati</taxon>
        <taxon>Thermodesulfobacteriota</taxon>
        <taxon>Desulfobacteria</taxon>
        <taxon>Desulfobacterales</taxon>
        <taxon>Desulfobacteraceae</taxon>
        <taxon>Candidatus Magnetoglobus</taxon>
    </lineage>
</organism>
<protein>
    <submittedName>
        <fullName evidence="1">Uncharacterized protein</fullName>
    </submittedName>
</protein>
<proteinExistence type="predicted"/>
<dbReference type="Proteomes" id="UP000189670">
    <property type="component" value="Unassembled WGS sequence"/>
</dbReference>
<gene>
    <name evidence="1" type="ORF">OMM_09651</name>
</gene>
<sequence length="87" mass="9854">MKTQKKWGYFLLFINNDQQINMASEKSQNVKKGIKAGIPPDTCIAILCVGPEKLIDEMIIALDSDSPKELTPNLKEKIFWVIYGPDK</sequence>
<evidence type="ECO:0000313" key="2">
    <source>
        <dbReference type="Proteomes" id="UP000189670"/>
    </source>
</evidence>
<dbReference type="EMBL" id="ATBP01000660">
    <property type="protein sequence ID" value="ETR69376.1"/>
    <property type="molecule type" value="Genomic_DNA"/>
</dbReference>